<dbReference type="InterPro" id="IPR000873">
    <property type="entry name" value="AMP-dep_synth/lig_dom"/>
</dbReference>
<reference evidence="5 6" key="1">
    <citation type="submission" date="2020-07" db="EMBL/GenBank/DDBJ databases">
        <title>Sequencing the genomes of 1000 actinobacteria strains.</title>
        <authorList>
            <person name="Klenk H.-P."/>
        </authorList>
    </citation>
    <scope>NUCLEOTIDE SEQUENCE [LARGE SCALE GENOMIC DNA]</scope>
    <source>
        <strain evidence="5 6">DSM 45975</strain>
    </source>
</reference>
<evidence type="ECO:0000256" key="1">
    <source>
        <dbReference type="ARBA" id="ARBA00006432"/>
    </source>
</evidence>
<dbReference type="PANTHER" id="PTHR43767">
    <property type="entry name" value="LONG-CHAIN-FATTY-ACID--COA LIGASE"/>
    <property type="match status" value="1"/>
</dbReference>
<keyword evidence="2 5" id="KW-0436">Ligase</keyword>
<comment type="similarity">
    <text evidence="1">Belongs to the ATP-dependent AMP-binding enzyme family.</text>
</comment>
<dbReference type="FunFam" id="3.30.300.30:FF:000008">
    <property type="entry name" value="2,3-dihydroxybenzoate-AMP ligase"/>
    <property type="match status" value="1"/>
</dbReference>
<evidence type="ECO:0000256" key="2">
    <source>
        <dbReference type="ARBA" id="ARBA00022598"/>
    </source>
</evidence>
<dbReference type="RefSeq" id="WP_182545195.1">
    <property type="nucleotide sequence ID" value="NZ_JACGWZ010000004.1"/>
</dbReference>
<name>A0A839DYL2_9PSEU</name>
<evidence type="ECO:0000313" key="6">
    <source>
        <dbReference type="Proteomes" id="UP000569329"/>
    </source>
</evidence>
<dbReference type="AlphaFoldDB" id="A0A839DYL2"/>
<evidence type="ECO:0000259" key="3">
    <source>
        <dbReference type="Pfam" id="PF00501"/>
    </source>
</evidence>
<proteinExistence type="inferred from homology"/>
<protein>
    <submittedName>
        <fullName evidence="5">Long-chain acyl-CoA synthetase</fullName>
        <ecNumber evidence="5">6.2.1.3</ecNumber>
    </submittedName>
</protein>
<evidence type="ECO:0000259" key="4">
    <source>
        <dbReference type="Pfam" id="PF13193"/>
    </source>
</evidence>
<evidence type="ECO:0000313" key="5">
    <source>
        <dbReference type="EMBL" id="MBA8825960.1"/>
    </source>
</evidence>
<dbReference type="Pfam" id="PF00501">
    <property type="entry name" value="AMP-binding"/>
    <property type="match status" value="1"/>
</dbReference>
<organism evidence="5 6">
    <name type="scientific">Halosaccharopolyspora lacisalsi</name>
    <dbReference type="NCBI Taxonomy" id="1000566"/>
    <lineage>
        <taxon>Bacteria</taxon>
        <taxon>Bacillati</taxon>
        <taxon>Actinomycetota</taxon>
        <taxon>Actinomycetes</taxon>
        <taxon>Pseudonocardiales</taxon>
        <taxon>Pseudonocardiaceae</taxon>
        <taxon>Halosaccharopolyspora</taxon>
    </lineage>
</organism>
<accession>A0A839DYL2</accession>
<dbReference type="InterPro" id="IPR020845">
    <property type="entry name" value="AMP-binding_CS"/>
</dbReference>
<dbReference type="InterPro" id="IPR050237">
    <property type="entry name" value="ATP-dep_AMP-bd_enzyme"/>
</dbReference>
<feature type="domain" description="AMP-binding enzyme C-terminal" evidence="4">
    <location>
        <begin position="467"/>
        <end position="542"/>
    </location>
</feature>
<dbReference type="Pfam" id="PF13193">
    <property type="entry name" value="AMP-binding_C"/>
    <property type="match status" value="1"/>
</dbReference>
<dbReference type="InterPro" id="IPR045851">
    <property type="entry name" value="AMP-bd_C_sf"/>
</dbReference>
<dbReference type="PROSITE" id="PS00455">
    <property type="entry name" value="AMP_BINDING"/>
    <property type="match status" value="1"/>
</dbReference>
<gene>
    <name evidence="5" type="ORF">FHX42_003326</name>
</gene>
<feature type="domain" description="AMP-dependent synthetase/ligase" evidence="3">
    <location>
        <begin position="33"/>
        <end position="417"/>
    </location>
</feature>
<dbReference type="Gene3D" id="3.40.50.12780">
    <property type="entry name" value="N-terminal domain of ligase-like"/>
    <property type="match status" value="1"/>
</dbReference>
<dbReference type="SUPFAM" id="SSF56801">
    <property type="entry name" value="Acetyl-CoA synthetase-like"/>
    <property type="match status" value="1"/>
</dbReference>
<dbReference type="InterPro" id="IPR042099">
    <property type="entry name" value="ANL_N_sf"/>
</dbReference>
<sequence>MASIYDERPWLALYDDEDPATLTPEFGDALALFRHTRDRVPDRVALTYFDGRVTYGELDRLSDGLARYLAENKFGGGDRLAVYLQNVPQFVIALLAGWKLGGIVVPLNPMYRSHELSTILADAQPSAIVSSEVGWHDVMAEAARAAGVHTAVTTSELDLQTRHDSRLFARTERSPASDAVDLLEVARARQDRSPAEVTIAPSDIALLTYTSGTSGVPKGATNTHGNVSFNAQGFQRRAGDQDGAGIIALAPLFHITGMVCQLGAAFALGGRLDLAYRFEPGVVLDALAEHRPYYMIGPSTAYMALMNHPDVTAEHFASLELVYSGGAPLPSAVVETFRDRFGHYIRNGYGLTETTATATSVPSHLEAPVDESSGTLSVGIPTFDTVLRIADEDGADLPVGEVGEIVIEGPMVVPAYWNKPTETERGIPRGRLHTGDVGFMDSRGWFYVVDRKKDMISASGYKVWPREVEDVLYSHPAVREAAVVGVPDPYRGETVRAYVGLGDGRSATASELIDHCKQQLAAYKYPRRVEIVEELPKTTTGKILRRQLRDRAAEEQGAE</sequence>
<dbReference type="Proteomes" id="UP000569329">
    <property type="component" value="Unassembled WGS sequence"/>
</dbReference>
<dbReference type="Gene3D" id="3.30.300.30">
    <property type="match status" value="1"/>
</dbReference>
<comment type="caution">
    <text evidence="5">The sequence shown here is derived from an EMBL/GenBank/DDBJ whole genome shotgun (WGS) entry which is preliminary data.</text>
</comment>
<dbReference type="GO" id="GO:0004467">
    <property type="term" value="F:long-chain fatty acid-CoA ligase activity"/>
    <property type="evidence" value="ECO:0007669"/>
    <property type="project" value="UniProtKB-EC"/>
</dbReference>
<dbReference type="EMBL" id="JACGWZ010000004">
    <property type="protein sequence ID" value="MBA8825960.1"/>
    <property type="molecule type" value="Genomic_DNA"/>
</dbReference>
<dbReference type="InterPro" id="IPR025110">
    <property type="entry name" value="AMP-bd_C"/>
</dbReference>
<keyword evidence="6" id="KW-1185">Reference proteome</keyword>
<dbReference type="EC" id="6.2.1.3" evidence="5"/>
<dbReference type="PANTHER" id="PTHR43767:SF1">
    <property type="entry name" value="NONRIBOSOMAL PEPTIDE SYNTHASE PES1 (EUROFUNG)-RELATED"/>
    <property type="match status" value="1"/>
</dbReference>